<dbReference type="Pfam" id="PF01370">
    <property type="entry name" value="Epimerase"/>
    <property type="match status" value="1"/>
</dbReference>
<evidence type="ECO:0000313" key="5">
    <source>
        <dbReference type="Proteomes" id="UP000630353"/>
    </source>
</evidence>
<dbReference type="InterPro" id="IPR036291">
    <property type="entry name" value="NAD(P)-bd_dom_sf"/>
</dbReference>
<dbReference type="AlphaFoldDB" id="A0A918XSL9"/>
<evidence type="ECO:0000256" key="1">
    <source>
        <dbReference type="ARBA" id="ARBA00005125"/>
    </source>
</evidence>
<keyword evidence="5" id="KW-1185">Reference proteome</keyword>
<dbReference type="Proteomes" id="UP000630353">
    <property type="component" value="Unassembled WGS sequence"/>
</dbReference>
<accession>A0A918XSL9</accession>
<comment type="similarity">
    <text evidence="2">Belongs to the NAD(P)-dependent epimerase/dehydratase family.</text>
</comment>
<proteinExistence type="inferred from homology"/>
<dbReference type="PANTHER" id="PTHR43000">
    <property type="entry name" value="DTDP-D-GLUCOSE 4,6-DEHYDRATASE-RELATED"/>
    <property type="match status" value="1"/>
</dbReference>
<reference evidence="4" key="1">
    <citation type="journal article" date="2014" name="Int. J. Syst. Evol. Microbiol.">
        <title>Complete genome sequence of Corynebacterium casei LMG S-19264T (=DSM 44701T), isolated from a smear-ripened cheese.</title>
        <authorList>
            <consortium name="US DOE Joint Genome Institute (JGI-PGF)"/>
            <person name="Walter F."/>
            <person name="Albersmeier A."/>
            <person name="Kalinowski J."/>
            <person name="Ruckert C."/>
        </authorList>
    </citation>
    <scope>NUCLEOTIDE SEQUENCE</scope>
    <source>
        <strain evidence="4">KCTC 42651</strain>
    </source>
</reference>
<sequence>MSRVLLTGASGFVGRATAVGLLAAGETVAGVGRNPAAMPAGVTPVIADMLGEPDAVVGFLREARPETLIHAAWSTEHGRYWSDPANLDWTARTLGLVRAFVEAGGRRIVTIGTCAEYDWTVLGGEPCREATTPLRPHTLYGAAKHAMALLVGAYCGTTGVAHAHARLFLLYGDGEQPARLVPSLARSLLAGQPARTTSGRQVRDFMDVRDAGAAIAAIARSDRTGAVNVATGTPVPVRAVAETIGELTGRSDLLEFGALPDRPDDPAYLVADVGILTGEVGFRPTISLRDGLRHAVAAWRSGPGAADHGH</sequence>
<evidence type="ECO:0000256" key="2">
    <source>
        <dbReference type="ARBA" id="ARBA00007637"/>
    </source>
</evidence>
<gene>
    <name evidence="4" type="ORF">GCM10017083_23080</name>
</gene>
<dbReference type="SUPFAM" id="SSF51735">
    <property type="entry name" value="NAD(P)-binding Rossmann-fold domains"/>
    <property type="match status" value="1"/>
</dbReference>
<dbReference type="Gene3D" id="3.40.50.720">
    <property type="entry name" value="NAD(P)-binding Rossmann-like Domain"/>
    <property type="match status" value="1"/>
</dbReference>
<protein>
    <submittedName>
        <fullName evidence="4">CDP-4-dehydro-6-deoxy-D-gulose 4-reductase</fullName>
    </submittedName>
</protein>
<name>A0A918XSL9_9PROT</name>
<dbReference type="RefSeq" id="WP_189989510.1">
    <property type="nucleotide sequence ID" value="NZ_BMZS01000004.1"/>
</dbReference>
<comment type="pathway">
    <text evidence="1">Bacterial outer membrane biogenesis; LPS O-antigen biosynthesis.</text>
</comment>
<reference evidence="4" key="2">
    <citation type="submission" date="2020-09" db="EMBL/GenBank/DDBJ databases">
        <authorList>
            <person name="Sun Q."/>
            <person name="Kim S."/>
        </authorList>
    </citation>
    <scope>NUCLEOTIDE SEQUENCE</scope>
    <source>
        <strain evidence="4">KCTC 42651</strain>
    </source>
</reference>
<evidence type="ECO:0000313" key="4">
    <source>
        <dbReference type="EMBL" id="GHD49990.1"/>
    </source>
</evidence>
<comment type="caution">
    <text evidence="4">The sequence shown here is derived from an EMBL/GenBank/DDBJ whole genome shotgun (WGS) entry which is preliminary data.</text>
</comment>
<organism evidence="4 5">
    <name type="scientific">Thalassobaculum fulvum</name>
    <dbReference type="NCBI Taxonomy" id="1633335"/>
    <lineage>
        <taxon>Bacteria</taxon>
        <taxon>Pseudomonadati</taxon>
        <taxon>Pseudomonadota</taxon>
        <taxon>Alphaproteobacteria</taxon>
        <taxon>Rhodospirillales</taxon>
        <taxon>Thalassobaculaceae</taxon>
        <taxon>Thalassobaculum</taxon>
    </lineage>
</organism>
<dbReference type="EMBL" id="BMZS01000004">
    <property type="protein sequence ID" value="GHD49990.1"/>
    <property type="molecule type" value="Genomic_DNA"/>
</dbReference>
<evidence type="ECO:0000259" key="3">
    <source>
        <dbReference type="Pfam" id="PF01370"/>
    </source>
</evidence>
<dbReference type="InterPro" id="IPR001509">
    <property type="entry name" value="Epimerase_deHydtase"/>
</dbReference>
<feature type="domain" description="NAD-dependent epimerase/dehydratase" evidence="3">
    <location>
        <begin position="4"/>
        <end position="229"/>
    </location>
</feature>